<dbReference type="EMBL" id="DSVQ01000016">
    <property type="protein sequence ID" value="HGT40072.1"/>
    <property type="molecule type" value="Genomic_DNA"/>
</dbReference>
<evidence type="ECO:0000256" key="1">
    <source>
        <dbReference type="SAM" id="MobiDB-lite"/>
    </source>
</evidence>
<keyword evidence="2" id="KW-1133">Transmembrane helix</keyword>
<keyword evidence="2" id="KW-0472">Membrane</keyword>
<organism evidence="3">
    <name type="scientific">Schlesneria paludicola</name>
    <dbReference type="NCBI Taxonomy" id="360056"/>
    <lineage>
        <taxon>Bacteria</taxon>
        <taxon>Pseudomonadati</taxon>
        <taxon>Planctomycetota</taxon>
        <taxon>Planctomycetia</taxon>
        <taxon>Planctomycetales</taxon>
        <taxon>Planctomycetaceae</taxon>
        <taxon>Schlesneria</taxon>
    </lineage>
</organism>
<feature type="transmembrane region" description="Helical" evidence="2">
    <location>
        <begin position="12"/>
        <end position="37"/>
    </location>
</feature>
<sequence>MSPSEPVRRQGNSSVVISLLLVVIGALLGVIVLLLWMPERVLPANENLREEVATAPAPTPTSPPEPSVAKQEAPTDAKAPAPTPTSPPKTSQSKKNDVSAAKAAAPPPPPPKRIGNPERIREVLQVGKTYESALKVGLHASVLDADWGVRRTVTLNYVAESRTRRKVERNDGQTIVVLYHVVESRVVKLLTDVDISFDLGQPGIWLLSALDNWLTGGQGTAAAIAVAPLAEMVLNKAGQAAVEQAASQAEAMIDSLEGKKVRITYVDGEGVKSVEPVACSLDEAERDYLEGLALLSDCYILPDVQSKPGSYWDVETAALVDLLPPTWRGRPSGVVTITRGQDFREKGKTFASLEMSRGTFRVNASDNRRRRLGDVTPRGKLSYDIDDGYVQKATLTATGRLEEVSTDHLLFETRFQSSPKLEIQYWCTILD</sequence>
<dbReference type="AlphaFoldDB" id="A0A7C4LLM4"/>
<evidence type="ECO:0000256" key="2">
    <source>
        <dbReference type="SAM" id="Phobius"/>
    </source>
</evidence>
<comment type="caution">
    <text evidence="3">The sequence shown here is derived from an EMBL/GenBank/DDBJ whole genome shotgun (WGS) entry which is preliminary data.</text>
</comment>
<evidence type="ECO:0000313" key="3">
    <source>
        <dbReference type="EMBL" id="HGT40072.1"/>
    </source>
</evidence>
<feature type="region of interest" description="Disordered" evidence="1">
    <location>
        <begin position="53"/>
        <end position="117"/>
    </location>
</feature>
<accession>A0A7C4LLM4</accession>
<feature type="compositionally biased region" description="Pro residues" evidence="1">
    <location>
        <begin position="57"/>
        <end position="66"/>
    </location>
</feature>
<proteinExistence type="predicted"/>
<keyword evidence="2" id="KW-0812">Transmembrane</keyword>
<gene>
    <name evidence="3" type="ORF">ENS64_12545</name>
</gene>
<reference evidence="3" key="1">
    <citation type="journal article" date="2020" name="mSystems">
        <title>Genome- and Community-Level Interaction Insights into Carbon Utilization and Element Cycling Functions of Hydrothermarchaeota in Hydrothermal Sediment.</title>
        <authorList>
            <person name="Zhou Z."/>
            <person name="Liu Y."/>
            <person name="Xu W."/>
            <person name="Pan J."/>
            <person name="Luo Z.H."/>
            <person name="Li M."/>
        </authorList>
    </citation>
    <scope>NUCLEOTIDE SEQUENCE [LARGE SCALE GENOMIC DNA]</scope>
    <source>
        <strain evidence="3">SpSt-508</strain>
    </source>
</reference>
<name>A0A7C4LLM4_9PLAN</name>
<protein>
    <submittedName>
        <fullName evidence="3">Uncharacterized protein</fullName>
    </submittedName>
</protein>